<dbReference type="InterPro" id="IPR007599">
    <property type="entry name" value="DER1"/>
</dbReference>
<feature type="transmembrane region" description="Helical" evidence="7">
    <location>
        <begin position="112"/>
        <end position="145"/>
    </location>
</feature>
<keyword evidence="5 7" id="KW-1133">Transmembrane helix</keyword>
<keyword evidence="6 7" id="KW-0472">Membrane</keyword>
<evidence type="ECO:0000256" key="1">
    <source>
        <dbReference type="ARBA" id="ARBA00004477"/>
    </source>
</evidence>
<keyword evidence="9" id="KW-1185">Reference proteome</keyword>
<dbReference type="EMBL" id="JANBUH010000336">
    <property type="protein sequence ID" value="KAJ2751961.1"/>
    <property type="molecule type" value="Genomic_DNA"/>
</dbReference>
<evidence type="ECO:0000256" key="4">
    <source>
        <dbReference type="ARBA" id="ARBA00022824"/>
    </source>
</evidence>
<comment type="caution">
    <text evidence="7">Lacks conserved residue(s) required for the propagation of feature annotation.</text>
</comment>
<accession>A0A9W8GWA9</accession>
<comment type="subcellular location">
    <subcellularLocation>
        <location evidence="1 7">Endoplasmic reticulum membrane</location>
        <topology evidence="1 7">Multi-pass membrane protein</topology>
    </subcellularLocation>
</comment>
<feature type="transmembrane region" description="Helical" evidence="7">
    <location>
        <begin position="20"/>
        <end position="44"/>
    </location>
</feature>
<keyword evidence="4 7" id="KW-0256">Endoplasmic reticulum</keyword>
<dbReference type="OrthoDB" id="1716531at2759"/>
<dbReference type="SUPFAM" id="SSF144091">
    <property type="entry name" value="Rhomboid-like"/>
    <property type="match status" value="1"/>
</dbReference>
<evidence type="ECO:0000313" key="8">
    <source>
        <dbReference type="EMBL" id="KAJ2751961.1"/>
    </source>
</evidence>
<evidence type="ECO:0000256" key="5">
    <source>
        <dbReference type="ARBA" id="ARBA00022989"/>
    </source>
</evidence>
<evidence type="ECO:0000256" key="6">
    <source>
        <dbReference type="ARBA" id="ARBA00023136"/>
    </source>
</evidence>
<sequence length="262" mass="29791">MPRPTQARGVSSDASQLASWYASVPVVTRTLVTATIATTIAARLRVINPFMLGLYWPLIWNKFHIWRLLTGFFIHKFNVKLFNIIVMIIMLYQYTVDLERGEFAGRTADFAWFIVFCMGAMSAVTWLTQTMCLAEGVLIAVITLWSLHRQEQIVSFYFGFKFPARYLPYVTIALEYVLDHGTIPFGMVYGWMAAHLYYYLSVDLPSQGGLNYIPTPQLFYRYIGQVRRANAQTTSSGSATTSNLYHQRPGGGHFWGTGRTMG</sequence>
<evidence type="ECO:0000313" key="9">
    <source>
        <dbReference type="Proteomes" id="UP001140011"/>
    </source>
</evidence>
<reference evidence="8" key="1">
    <citation type="submission" date="2022-07" db="EMBL/GenBank/DDBJ databases">
        <title>Phylogenomic reconstructions and comparative analyses of Kickxellomycotina fungi.</title>
        <authorList>
            <person name="Reynolds N.K."/>
            <person name="Stajich J.E."/>
            <person name="Barry K."/>
            <person name="Grigoriev I.V."/>
            <person name="Crous P."/>
            <person name="Smith M.E."/>
        </authorList>
    </citation>
    <scope>NUCLEOTIDE SEQUENCE</scope>
    <source>
        <strain evidence="8">BCRC 34297</strain>
    </source>
</reference>
<name>A0A9W8GWA9_9FUNG</name>
<keyword evidence="3 7" id="KW-0812">Transmembrane</keyword>
<dbReference type="Pfam" id="PF04511">
    <property type="entry name" value="DER1"/>
    <property type="match status" value="1"/>
</dbReference>
<proteinExistence type="inferred from homology"/>
<dbReference type="GO" id="GO:0006950">
    <property type="term" value="P:response to stress"/>
    <property type="evidence" value="ECO:0007669"/>
    <property type="project" value="UniProtKB-ARBA"/>
</dbReference>
<comment type="function">
    <text evidence="7">May be involved in the degradation of misfolded endoplasmic reticulum (ER) luminal proteins.</text>
</comment>
<dbReference type="GO" id="GO:0005789">
    <property type="term" value="C:endoplasmic reticulum membrane"/>
    <property type="evidence" value="ECO:0007669"/>
    <property type="project" value="UniProtKB-SubCell"/>
</dbReference>
<protein>
    <recommendedName>
        <fullName evidence="7">Derlin</fullName>
    </recommendedName>
</protein>
<evidence type="ECO:0000256" key="2">
    <source>
        <dbReference type="ARBA" id="ARBA00008917"/>
    </source>
</evidence>
<evidence type="ECO:0000256" key="3">
    <source>
        <dbReference type="ARBA" id="ARBA00022692"/>
    </source>
</evidence>
<dbReference type="Proteomes" id="UP001140011">
    <property type="component" value="Unassembled WGS sequence"/>
</dbReference>
<comment type="caution">
    <text evidence="8">The sequence shown here is derived from an EMBL/GenBank/DDBJ whole genome shotgun (WGS) entry which is preliminary data.</text>
</comment>
<gene>
    <name evidence="8" type="ORF">GGI19_004139</name>
</gene>
<evidence type="ECO:0000256" key="7">
    <source>
        <dbReference type="RuleBase" id="RU363059"/>
    </source>
</evidence>
<dbReference type="AlphaFoldDB" id="A0A9W8GWA9"/>
<dbReference type="InterPro" id="IPR035952">
    <property type="entry name" value="Rhomboid-like_sf"/>
</dbReference>
<dbReference type="PANTHER" id="PTHR11009">
    <property type="entry name" value="DER1-LIKE PROTEIN, DERLIN"/>
    <property type="match status" value="1"/>
</dbReference>
<comment type="similarity">
    <text evidence="2 7">Belongs to the derlin family.</text>
</comment>
<organism evidence="8 9">
    <name type="scientific">Coemansia pectinata</name>
    <dbReference type="NCBI Taxonomy" id="1052879"/>
    <lineage>
        <taxon>Eukaryota</taxon>
        <taxon>Fungi</taxon>
        <taxon>Fungi incertae sedis</taxon>
        <taxon>Zoopagomycota</taxon>
        <taxon>Kickxellomycotina</taxon>
        <taxon>Kickxellomycetes</taxon>
        <taxon>Kickxellales</taxon>
        <taxon>Kickxellaceae</taxon>
        <taxon>Coemansia</taxon>
    </lineage>
</organism>
<feature type="transmembrane region" description="Helical" evidence="7">
    <location>
        <begin position="65"/>
        <end position="92"/>
    </location>
</feature>